<sequence>MFYVYQESPRFVNVLIHLISDKLVDSVVLVHVVVVRVELAVLVVGQDNQSAVDELDASGLAVADVAPQNQDGQLVEDLLLDQAGQRTSTVVLGLVRHVDCDLAVVVLQPLLDFHETDVDNLADLAAGETVENDGRVDTVKELGQEPAAEGVHDKLAGRRVDLALAARGLGEVLGAQVGGHDDDAVLGVDDTALTVGDAAVVHELEEDGQHLLGSLFHLVEEEDGERLAAEGLGELATGIVADVSRGSTDHPAKSMSLLVLGHVEADHGLGVVEEELGESLGQESLTGTGGTAEQEAGWLVGVAETRPLEADGVGDGLDGFLLTDDDLAENLLHVNELLLFARLEASDGDASPAGHDLVDVVGGDNIGDHGVVVLAGSVESGVGSGLLGLELLDDGALLGDGAVLKVGSLGVVSGVGGILQTLLELVELRLGQMDLLTSLDLAEVLLAERFQLLLDVLGILSRLDQAGLGGLILLLLQSGNFNHDLAELALERVDDFGLRLSCDSNSGGGLVDQVDGRVGKSPGSEVAPSKVGGCYQGVVKNGDAVVSVVSLLETTEDGNGLADAGFLDKDLLEPTFESSILFDILAVLGKGRGADAVQLTTSKHGLQQQVDLVDEEDNHLLGVLNLLQNTLHPLLKLSAVLASGHQGADVERQQLAGLQVVGHIAVDDALGETFDDGSLTDSGLTDEDGVVLRPAGQDPYDSPDLLLAANDRVHILVSGQGRHVDGELGKVLVLLLGIGIFAVHPLRAANLGDGIVHQLRLGDVGLLQAGLYCVVLGQGLDEVVDGNEAVLLRLLQLLRLAQDGVEGGCHGHLVWRRVLARQTDECLLERSVESLGIAVCALDDLPEHRGRLLRAVLLILGQVCRGSRRETARWTGSSWE</sequence>
<dbReference type="AlphaFoldDB" id="A0AA37GHW4"/>
<dbReference type="AntiFam" id="ANF00007">
    <property type="entry name" value="Shadow ORF (opposite clpB)"/>
</dbReference>
<gene>
    <name evidence="1" type="ORF">ColLi_03514</name>
</gene>
<evidence type="ECO:0008006" key="3">
    <source>
        <dbReference type="Google" id="ProtNLM"/>
    </source>
</evidence>
<name>A0AA37GHW4_9PEZI</name>
<evidence type="ECO:0000313" key="1">
    <source>
        <dbReference type="EMBL" id="GJC80676.1"/>
    </source>
</evidence>
<keyword evidence="2" id="KW-1185">Reference proteome</keyword>
<dbReference type="EMBL" id="BPPX01000006">
    <property type="protein sequence ID" value="GJC80676.1"/>
    <property type="molecule type" value="Genomic_DNA"/>
</dbReference>
<reference evidence="1 2" key="1">
    <citation type="submission" date="2021-07" db="EMBL/GenBank/DDBJ databases">
        <title>Genome data of Colletotrichum spaethianum.</title>
        <authorList>
            <person name="Utami Y.D."/>
            <person name="Hiruma K."/>
        </authorList>
    </citation>
    <scope>NUCLEOTIDE SEQUENCE [LARGE SCALE GENOMIC DNA]</scope>
    <source>
        <strain evidence="1 2">MAFF 242679</strain>
    </source>
</reference>
<accession>A0AA37GHW4</accession>
<organism evidence="1 2">
    <name type="scientific">Colletotrichum liriopes</name>
    <dbReference type="NCBI Taxonomy" id="708192"/>
    <lineage>
        <taxon>Eukaryota</taxon>
        <taxon>Fungi</taxon>
        <taxon>Dikarya</taxon>
        <taxon>Ascomycota</taxon>
        <taxon>Pezizomycotina</taxon>
        <taxon>Sordariomycetes</taxon>
        <taxon>Hypocreomycetidae</taxon>
        <taxon>Glomerellales</taxon>
        <taxon>Glomerellaceae</taxon>
        <taxon>Colletotrichum</taxon>
        <taxon>Colletotrichum spaethianum species complex</taxon>
    </lineage>
</organism>
<evidence type="ECO:0000313" key="2">
    <source>
        <dbReference type="Proteomes" id="UP001055172"/>
    </source>
</evidence>
<comment type="caution">
    <text evidence="1">The sequence shown here is derived from an EMBL/GenBank/DDBJ whole genome shotgun (WGS) entry which is preliminary data.</text>
</comment>
<protein>
    <recommendedName>
        <fullName evidence="3">NAD-specific glutamate dehydrogenase</fullName>
    </recommendedName>
</protein>
<proteinExistence type="predicted"/>
<dbReference type="Proteomes" id="UP001055172">
    <property type="component" value="Unassembled WGS sequence"/>
</dbReference>